<dbReference type="InterPro" id="IPR036895">
    <property type="entry name" value="Uracil-DNA_glycosylase-like_sf"/>
</dbReference>
<gene>
    <name evidence="9" type="ORF">ABC974_15300</name>
</gene>
<organism evidence="9 10">
    <name type="scientific">Sphingomonas oligophenolica</name>
    <dbReference type="NCBI Taxonomy" id="301154"/>
    <lineage>
        <taxon>Bacteria</taxon>
        <taxon>Pseudomonadati</taxon>
        <taxon>Pseudomonadota</taxon>
        <taxon>Alphaproteobacteria</taxon>
        <taxon>Sphingomonadales</taxon>
        <taxon>Sphingomonadaceae</taxon>
        <taxon>Sphingomonas</taxon>
    </lineage>
</organism>
<evidence type="ECO:0000256" key="5">
    <source>
        <dbReference type="ARBA" id="ARBA00023004"/>
    </source>
</evidence>
<dbReference type="SMART" id="SM00986">
    <property type="entry name" value="UDG"/>
    <property type="match status" value="1"/>
</dbReference>
<dbReference type="EMBL" id="JBDIME010000013">
    <property type="protein sequence ID" value="MEN2791006.1"/>
    <property type="molecule type" value="Genomic_DNA"/>
</dbReference>
<accession>A0ABU9Y5F5</accession>
<evidence type="ECO:0000259" key="8">
    <source>
        <dbReference type="SMART" id="SM00986"/>
    </source>
</evidence>
<keyword evidence="2" id="KW-0479">Metal-binding</keyword>
<dbReference type="EC" id="3.2.2.27" evidence="9"/>
<keyword evidence="9" id="KW-0326">Glycosidase</keyword>
<keyword evidence="10" id="KW-1185">Reference proteome</keyword>
<evidence type="ECO:0000256" key="4">
    <source>
        <dbReference type="ARBA" id="ARBA00022801"/>
    </source>
</evidence>
<evidence type="ECO:0000256" key="7">
    <source>
        <dbReference type="ARBA" id="ARBA00023204"/>
    </source>
</evidence>
<proteinExistence type="predicted"/>
<evidence type="ECO:0000256" key="2">
    <source>
        <dbReference type="ARBA" id="ARBA00022723"/>
    </source>
</evidence>
<evidence type="ECO:0000313" key="10">
    <source>
        <dbReference type="Proteomes" id="UP001419910"/>
    </source>
</evidence>
<dbReference type="Gene3D" id="3.40.470.10">
    <property type="entry name" value="Uracil-DNA glycosylase-like domain"/>
    <property type="match status" value="1"/>
</dbReference>
<dbReference type="PANTHER" id="PTHR33693">
    <property type="entry name" value="TYPE-5 URACIL-DNA GLYCOSYLASE"/>
    <property type="match status" value="1"/>
</dbReference>
<feature type="domain" description="Uracil-DNA glycosylase-like" evidence="8">
    <location>
        <begin position="89"/>
        <end position="245"/>
    </location>
</feature>
<comment type="caution">
    <text evidence="9">The sequence shown here is derived from an EMBL/GenBank/DDBJ whole genome shotgun (WGS) entry which is preliminary data.</text>
</comment>
<keyword evidence="4 9" id="KW-0378">Hydrolase</keyword>
<protein>
    <submittedName>
        <fullName evidence="9">Uracil-DNA glycosylase</fullName>
        <ecNumber evidence="9">3.2.2.27</ecNumber>
    </submittedName>
</protein>
<keyword evidence="5" id="KW-0408">Iron</keyword>
<dbReference type="GO" id="GO:0004844">
    <property type="term" value="F:uracil DNA N-glycosylase activity"/>
    <property type="evidence" value="ECO:0007669"/>
    <property type="project" value="UniProtKB-EC"/>
</dbReference>
<evidence type="ECO:0000256" key="1">
    <source>
        <dbReference type="ARBA" id="ARBA00022485"/>
    </source>
</evidence>
<keyword evidence="6" id="KW-0411">Iron-sulfur</keyword>
<dbReference type="InterPro" id="IPR051536">
    <property type="entry name" value="UDG_Type-4/5"/>
</dbReference>
<keyword evidence="1" id="KW-0004">4Fe-4S</keyword>
<dbReference type="RefSeq" id="WP_343892910.1">
    <property type="nucleotide sequence ID" value="NZ_BAAAEH010000065.1"/>
</dbReference>
<evidence type="ECO:0000313" key="9">
    <source>
        <dbReference type="EMBL" id="MEN2791006.1"/>
    </source>
</evidence>
<dbReference type="SMART" id="SM00987">
    <property type="entry name" value="UreE_C"/>
    <property type="match status" value="1"/>
</dbReference>
<name>A0ABU9Y5F5_9SPHN</name>
<evidence type="ECO:0000256" key="3">
    <source>
        <dbReference type="ARBA" id="ARBA00022763"/>
    </source>
</evidence>
<sequence length="258" mass="27287">MGADLNIDWQTAAASAIDWWREAGVDTLVDEAPRNWLAAVEPAKAAPRPGAAPAAVAEIAPLPNTLAAFEAWRLGPDAPEAAWPGTPIAAQGDPTGDVMILIDLPEREDTDSGVLMSGAVGRLFDRMLAAIGRDRASVYLAPVCATRPVAGRISPEIEDRLNEIARHHVMLVQPKRLLLLGNAPSRALLGTDAARARGSLHGINLSGRKEAAGANDVVTQAVASFHPRFLLERPAAKAEAWKDLQMLIGTPNKSGSDT</sequence>
<dbReference type="InterPro" id="IPR005122">
    <property type="entry name" value="Uracil-DNA_glycosylase-like"/>
</dbReference>
<dbReference type="Proteomes" id="UP001419910">
    <property type="component" value="Unassembled WGS sequence"/>
</dbReference>
<keyword evidence="3" id="KW-0227">DNA damage</keyword>
<dbReference type="SUPFAM" id="SSF52141">
    <property type="entry name" value="Uracil-DNA glycosylase-like"/>
    <property type="match status" value="1"/>
</dbReference>
<keyword evidence="7" id="KW-0234">DNA repair</keyword>
<dbReference type="CDD" id="cd10030">
    <property type="entry name" value="UDG-F4_TTUDGA_SPO1dp_like"/>
    <property type="match status" value="1"/>
</dbReference>
<dbReference type="Pfam" id="PF03167">
    <property type="entry name" value="UDG"/>
    <property type="match status" value="1"/>
</dbReference>
<evidence type="ECO:0000256" key="6">
    <source>
        <dbReference type="ARBA" id="ARBA00023014"/>
    </source>
</evidence>
<reference evidence="9 10" key="1">
    <citation type="submission" date="2024-05" db="EMBL/GenBank/DDBJ databases">
        <authorList>
            <person name="Liu Q."/>
            <person name="Xin Y.-H."/>
        </authorList>
    </citation>
    <scope>NUCLEOTIDE SEQUENCE [LARGE SCALE GENOMIC DNA]</scope>
    <source>
        <strain evidence="9 10">CGMCC 1.10181</strain>
    </source>
</reference>
<dbReference type="PANTHER" id="PTHR33693:SF1">
    <property type="entry name" value="TYPE-4 URACIL-DNA GLYCOSYLASE"/>
    <property type="match status" value="1"/>
</dbReference>